<name>A0A1H7I064_STRJI</name>
<dbReference type="Proteomes" id="UP000183015">
    <property type="component" value="Unassembled WGS sequence"/>
</dbReference>
<feature type="region of interest" description="Disordered" evidence="1">
    <location>
        <begin position="1"/>
        <end position="21"/>
    </location>
</feature>
<dbReference type="InterPro" id="IPR007061">
    <property type="entry name" value="MST-like"/>
</dbReference>
<organism evidence="2 3">
    <name type="scientific">Streptacidiphilus jiangxiensis</name>
    <dbReference type="NCBI Taxonomy" id="235985"/>
    <lineage>
        <taxon>Bacteria</taxon>
        <taxon>Bacillati</taxon>
        <taxon>Actinomycetota</taxon>
        <taxon>Actinomycetes</taxon>
        <taxon>Kitasatosporales</taxon>
        <taxon>Streptomycetaceae</taxon>
        <taxon>Streptacidiphilus</taxon>
    </lineage>
</organism>
<dbReference type="eggNOG" id="COG2318">
    <property type="taxonomic scope" value="Bacteria"/>
</dbReference>
<accession>A0A1H7I064</accession>
<sequence>MSSTGPSAPSERQIVIPAKDERTDPPYLLGERAMLESFLDWHRETLAFKCAGLDAAQLRERSIPPSTLSLLGLVRHMADVERYWFRAVLDGQEAPAHHWSEASPDGDFDEVDTADPHASVALWRQEVALARELAQSRSLDDSGTRRDQEVPLRWIYVHMIEEYARHNGHADLLRERIDGATGD</sequence>
<reference evidence="3" key="1">
    <citation type="submission" date="2016-10" db="EMBL/GenBank/DDBJ databases">
        <authorList>
            <person name="Varghese N."/>
        </authorList>
    </citation>
    <scope>NUCLEOTIDE SEQUENCE [LARGE SCALE GENOMIC DNA]</scope>
    <source>
        <strain evidence="3">DSM 45096 / BCRC 16803 / CGMCC 4.1857 / CIP 109030 / JCM 12277 / KCTC 19219 / NBRC 100920 / 33214</strain>
    </source>
</reference>
<dbReference type="STRING" id="235985.SAMN05414137_102362"/>
<dbReference type="Gene3D" id="1.20.120.450">
    <property type="entry name" value="dinb family like domain"/>
    <property type="match status" value="1"/>
</dbReference>
<protein>
    <recommendedName>
        <fullName evidence="4">DinB family protein</fullName>
    </recommendedName>
</protein>
<proteinExistence type="predicted"/>
<dbReference type="RefSeq" id="WP_042454529.1">
    <property type="nucleotide sequence ID" value="NZ_BBPN01000033.1"/>
</dbReference>
<gene>
    <name evidence="2" type="ORF">SAMN05414137_102362</name>
</gene>
<dbReference type="OrthoDB" id="3852744at2"/>
<evidence type="ECO:0000313" key="3">
    <source>
        <dbReference type="Proteomes" id="UP000183015"/>
    </source>
</evidence>
<evidence type="ECO:0000256" key="1">
    <source>
        <dbReference type="SAM" id="MobiDB-lite"/>
    </source>
</evidence>
<evidence type="ECO:0008006" key="4">
    <source>
        <dbReference type="Google" id="ProtNLM"/>
    </source>
</evidence>
<dbReference type="SUPFAM" id="SSF109854">
    <property type="entry name" value="DinB/YfiT-like putative metalloenzymes"/>
    <property type="match status" value="1"/>
</dbReference>
<keyword evidence="3" id="KW-1185">Reference proteome</keyword>
<evidence type="ECO:0000313" key="2">
    <source>
        <dbReference type="EMBL" id="SEK53885.1"/>
    </source>
</evidence>
<dbReference type="Pfam" id="PF04978">
    <property type="entry name" value="MST"/>
    <property type="match status" value="1"/>
</dbReference>
<dbReference type="InterPro" id="IPR034660">
    <property type="entry name" value="DinB/YfiT-like"/>
</dbReference>
<dbReference type="EMBL" id="FOAZ01000002">
    <property type="protein sequence ID" value="SEK53885.1"/>
    <property type="molecule type" value="Genomic_DNA"/>
</dbReference>
<dbReference type="AlphaFoldDB" id="A0A1H7I064"/>